<evidence type="ECO:0000313" key="2">
    <source>
        <dbReference type="EMBL" id="SDE88361.1"/>
    </source>
</evidence>
<feature type="signal peptide" evidence="1">
    <location>
        <begin position="1"/>
        <end position="23"/>
    </location>
</feature>
<keyword evidence="3" id="KW-1185">Reference proteome</keyword>
<proteinExistence type="predicted"/>
<name>A0A1G7GJT6_9SPHI</name>
<evidence type="ECO:0000256" key="1">
    <source>
        <dbReference type="SAM" id="SignalP"/>
    </source>
</evidence>
<feature type="chain" id="PRO_5011466397" description="TerB family tellurite resistance protein" evidence="1">
    <location>
        <begin position="24"/>
        <end position="211"/>
    </location>
</feature>
<keyword evidence="1" id="KW-0732">Signal</keyword>
<reference evidence="2 3" key="1">
    <citation type="submission" date="2016-10" db="EMBL/GenBank/DDBJ databases">
        <authorList>
            <person name="de Groot N.N."/>
        </authorList>
    </citation>
    <scope>NUCLEOTIDE SEQUENCE [LARGE SCALE GENOMIC DNA]</scope>
    <source>
        <strain evidence="2 3">47C3B</strain>
    </source>
</reference>
<dbReference type="RefSeq" id="WP_091152109.1">
    <property type="nucleotide sequence ID" value="NZ_FNAI01000010.1"/>
</dbReference>
<evidence type="ECO:0008006" key="4">
    <source>
        <dbReference type="Google" id="ProtNLM"/>
    </source>
</evidence>
<dbReference type="STRING" id="1391627.SAMN05216464_110177"/>
<dbReference type="AlphaFoldDB" id="A0A1G7GJT6"/>
<gene>
    <name evidence="2" type="ORF">SAMN05216464_110177</name>
</gene>
<organism evidence="2 3">
    <name type="scientific">Mucilaginibacter pineti</name>
    <dbReference type="NCBI Taxonomy" id="1391627"/>
    <lineage>
        <taxon>Bacteria</taxon>
        <taxon>Pseudomonadati</taxon>
        <taxon>Bacteroidota</taxon>
        <taxon>Sphingobacteriia</taxon>
        <taxon>Sphingobacteriales</taxon>
        <taxon>Sphingobacteriaceae</taxon>
        <taxon>Mucilaginibacter</taxon>
    </lineage>
</organism>
<dbReference type="EMBL" id="FNAI01000010">
    <property type="protein sequence ID" value="SDE88361.1"/>
    <property type="molecule type" value="Genomic_DNA"/>
</dbReference>
<accession>A0A1G7GJT6</accession>
<dbReference type="OrthoDB" id="826958at2"/>
<dbReference type="Proteomes" id="UP000199072">
    <property type="component" value="Unassembled WGS sequence"/>
</dbReference>
<evidence type="ECO:0000313" key="3">
    <source>
        <dbReference type="Proteomes" id="UP000199072"/>
    </source>
</evidence>
<sequence length="211" mass="24201">MKKVILFIVFFLPVIGFTTRANAQSDEVIQLLLNVEKLSQYKQILNDMKTGYQVLNKGYSTIKDISQGNFSMHQLFLDGLWSVSPTVMQYGRIADIVSNQVRLVKEYKNAFNRFKSSGFFKLDEISYMETVYDNLFNQSLHNLDALANVITANKLRMSDDERIKAIDRINADMEDKLQFLRTFNNSTTALAIQRQKAQNEITAIKGLHGIN</sequence>
<protein>
    <recommendedName>
        <fullName evidence="4">TerB family tellurite resistance protein</fullName>
    </recommendedName>
</protein>